<dbReference type="InterPro" id="IPR011009">
    <property type="entry name" value="Kinase-like_dom_sf"/>
</dbReference>
<evidence type="ECO:0000256" key="1">
    <source>
        <dbReference type="SAM" id="Phobius"/>
    </source>
</evidence>
<proteinExistence type="predicted"/>
<name>A0A412FFK0_9FIRM</name>
<evidence type="ECO:0000313" key="3">
    <source>
        <dbReference type="Proteomes" id="UP000285820"/>
    </source>
</evidence>
<dbReference type="PANTHER" id="PTHR22603:SF66">
    <property type="entry name" value="ETHANOLAMINE KINASE"/>
    <property type="match status" value="1"/>
</dbReference>
<gene>
    <name evidence="2" type="ORF">DWY29_11520</name>
</gene>
<dbReference type="SUPFAM" id="SSF56112">
    <property type="entry name" value="Protein kinase-like (PK-like)"/>
    <property type="match status" value="1"/>
</dbReference>
<feature type="transmembrane region" description="Helical" evidence="1">
    <location>
        <begin position="6"/>
        <end position="29"/>
    </location>
</feature>
<keyword evidence="1" id="KW-1133">Transmembrane helix</keyword>
<dbReference type="EMBL" id="QRUN01000017">
    <property type="protein sequence ID" value="RGR66981.1"/>
    <property type="molecule type" value="Genomic_DNA"/>
</dbReference>
<accession>A0A412FFK0</accession>
<keyword evidence="1" id="KW-0812">Transmembrane</keyword>
<dbReference type="GO" id="GO:0005737">
    <property type="term" value="C:cytoplasm"/>
    <property type="evidence" value="ECO:0007669"/>
    <property type="project" value="TreeGrafter"/>
</dbReference>
<dbReference type="CDD" id="cd05151">
    <property type="entry name" value="ChoK-like"/>
    <property type="match status" value="1"/>
</dbReference>
<dbReference type="PANTHER" id="PTHR22603">
    <property type="entry name" value="CHOLINE/ETHANOALAMINE KINASE"/>
    <property type="match status" value="1"/>
</dbReference>
<dbReference type="GO" id="GO:0006646">
    <property type="term" value="P:phosphatidylethanolamine biosynthetic process"/>
    <property type="evidence" value="ECO:0007669"/>
    <property type="project" value="TreeGrafter"/>
</dbReference>
<organism evidence="2 3">
    <name type="scientific">Roseburia inulinivorans</name>
    <dbReference type="NCBI Taxonomy" id="360807"/>
    <lineage>
        <taxon>Bacteria</taxon>
        <taxon>Bacillati</taxon>
        <taxon>Bacillota</taxon>
        <taxon>Clostridia</taxon>
        <taxon>Lachnospirales</taxon>
        <taxon>Lachnospiraceae</taxon>
        <taxon>Roseburia</taxon>
    </lineage>
</organism>
<dbReference type="AlphaFoldDB" id="A0A412FFK0"/>
<evidence type="ECO:0000313" key="2">
    <source>
        <dbReference type="EMBL" id="RGR66981.1"/>
    </source>
</evidence>
<sequence>MIQTGLTYFVCFFCFIEVTMIGTELLNIFEKYHIDAGQSKQVEQILKEQNLLETLRTVTPMEKGMTNRSFLATGDQKYLIRFSGEGTGNIINRKQEADVYHQLAGKDISDEVLYINPDNGIKISKYLEESHVCNMENEEDVKACIRYLRKFHDMKLEVNHAFDLYAEIRLYEGQCGMYFDAFPDVRETREKIMSLRELIKNRQTQNCLCHIDPVYDNFLVQKDAIHLIDWEYSGMSDPLLDVAMFCIYANLDKEKTDRVIEIYLEERDCKEYRMLIYAYMAASSYLWVLWSEIKWLSGVDFREYEESQYMLAKEYYQYALDAYERK</sequence>
<dbReference type="Gene3D" id="3.30.200.20">
    <property type="entry name" value="Phosphorylase Kinase, domain 1"/>
    <property type="match status" value="1"/>
</dbReference>
<dbReference type="GO" id="GO:0004305">
    <property type="term" value="F:ethanolamine kinase activity"/>
    <property type="evidence" value="ECO:0007669"/>
    <property type="project" value="TreeGrafter"/>
</dbReference>
<keyword evidence="1" id="KW-0472">Membrane</keyword>
<dbReference type="Pfam" id="PF01633">
    <property type="entry name" value="Choline_kinase"/>
    <property type="match status" value="1"/>
</dbReference>
<evidence type="ECO:0008006" key="4">
    <source>
        <dbReference type="Google" id="ProtNLM"/>
    </source>
</evidence>
<comment type="caution">
    <text evidence="2">The sequence shown here is derived from an EMBL/GenBank/DDBJ whole genome shotgun (WGS) entry which is preliminary data.</text>
</comment>
<dbReference type="Gene3D" id="3.90.1200.10">
    <property type="match status" value="1"/>
</dbReference>
<reference evidence="2 3" key="1">
    <citation type="submission" date="2018-08" db="EMBL/GenBank/DDBJ databases">
        <title>A genome reference for cultivated species of the human gut microbiota.</title>
        <authorList>
            <person name="Zou Y."/>
            <person name="Xue W."/>
            <person name="Luo G."/>
        </authorList>
    </citation>
    <scope>NUCLEOTIDE SEQUENCE [LARGE SCALE GENOMIC DNA]</scope>
    <source>
        <strain evidence="2 3">AF24-4</strain>
    </source>
</reference>
<dbReference type="Proteomes" id="UP000285820">
    <property type="component" value="Unassembled WGS sequence"/>
</dbReference>
<protein>
    <recommendedName>
        <fullName evidence="4">Choline kinase</fullName>
    </recommendedName>
</protein>
<dbReference type="RefSeq" id="WP_118126565.1">
    <property type="nucleotide sequence ID" value="NZ_CATYLF010000036.1"/>
</dbReference>